<feature type="region of interest" description="Disordered" evidence="1">
    <location>
        <begin position="98"/>
        <end position="135"/>
    </location>
</feature>
<comment type="caution">
    <text evidence="3">The sequence shown here is derived from an EMBL/GenBank/DDBJ whole genome shotgun (WGS) entry which is preliminary data.</text>
</comment>
<feature type="compositionally biased region" description="Low complexity" evidence="1">
    <location>
        <begin position="1"/>
        <end position="18"/>
    </location>
</feature>
<dbReference type="PROSITE" id="PS51178">
    <property type="entry name" value="PASTA"/>
    <property type="match status" value="1"/>
</dbReference>
<protein>
    <submittedName>
        <fullName evidence="3">PASTA domain-containing protein</fullName>
    </submittedName>
</protein>
<sequence length="135" mass="13070">MRLPIGARRTRPGAPGAAPREHPRSIGYAVCVSDQEKVLVPALIGLEVGDAHELAFAARVVAVAADPATPLPTAGVVTAQDPSAGTRVDPAATVAIAVDAGPADGGGDGGGGGGGRPLPTPPPGPRDPAGTKPVG</sequence>
<evidence type="ECO:0000313" key="3">
    <source>
        <dbReference type="EMBL" id="TQM09645.1"/>
    </source>
</evidence>
<reference evidence="3 4" key="1">
    <citation type="submission" date="2019-06" db="EMBL/GenBank/DDBJ databases">
        <title>Sequencing the genomes of 1000 actinobacteria strains.</title>
        <authorList>
            <person name="Klenk H.-P."/>
        </authorList>
    </citation>
    <scope>NUCLEOTIDE SEQUENCE [LARGE SCALE GENOMIC DNA]</scope>
    <source>
        <strain evidence="3 4">DSM 45301</strain>
    </source>
</reference>
<name>A0A543DK73_9PSEU</name>
<dbReference type="EMBL" id="VFPA01000003">
    <property type="protein sequence ID" value="TQM09645.1"/>
    <property type="molecule type" value="Genomic_DNA"/>
</dbReference>
<dbReference type="Proteomes" id="UP000315677">
    <property type="component" value="Unassembled WGS sequence"/>
</dbReference>
<organism evidence="3 4">
    <name type="scientific">Pseudonocardia kunmingensis</name>
    <dbReference type="NCBI Taxonomy" id="630975"/>
    <lineage>
        <taxon>Bacteria</taxon>
        <taxon>Bacillati</taxon>
        <taxon>Actinomycetota</taxon>
        <taxon>Actinomycetes</taxon>
        <taxon>Pseudonocardiales</taxon>
        <taxon>Pseudonocardiaceae</taxon>
        <taxon>Pseudonocardia</taxon>
    </lineage>
</organism>
<feature type="region of interest" description="Disordered" evidence="1">
    <location>
        <begin position="1"/>
        <end position="23"/>
    </location>
</feature>
<keyword evidence="4" id="KW-1185">Reference proteome</keyword>
<dbReference type="InterPro" id="IPR005543">
    <property type="entry name" value="PASTA_dom"/>
</dbReference>
<proteinExistence type="predicted"/>
<evidence type="ECO:0000256" key="1">
    <source>
        <dbReference type="SAM" id="MobiDB-lite"/>
    </source>
</evidence>
<evidence type="ECO:0000259" key="2">
    <source>
        <dbReference type="PROSITE" id="PS51178"/>
    </source>
</evidence>
<dbReference type="Gene3D" id="3.30.10.20">
    <property type="match status" value="1"/>
</dbReference>
<feature type="compositionally biased region" description="Gly residues" evidence="1">
    <location>
        <begin position="103"/>
        <end position="116"/>
    </location>
</feature>
<dbReference type="Pfam" id="PF03793">
    <property type="entry name" value="PASTA"/>
    <property type="match status" value="1"/>
</dbReference>
<accession>A0A543DK73</accession>
<dbReference type="AlphaFoldDB" id="A0A543DK73"/>
<gene>
    <name evidence="3" type="ORF">FB558_5411</name>
</gene>
<evidence type="ECO:0000313" key="4">
    <source>
        <dbReference type="Proteomes" id="UP000315677"/>
    </source>
</evidence>
<feature type="domain" description="PASTA" evidence="2">
    <location>
        <begin position="34"/>
        <end position="100"/>
    </location>
</feature>